<gene>
    <name evidence="1" type="ORF">E1956_41545</name>
</gene>
<dbReference type="Pfam" id="PF13663">
    <property type="entry name" value="DUF4148"/>
    <property type="match status" value="1"/>
</dbReference>
<dbReference type="AlphaFoldDB" id="A0A4P7D539"/>
<dbReference type="Proteomes" id="UP000295727">
    <property type="component" value="Chromosome 4"/>
</dbReference>
<dbReference type="EMBL" id="CP038151">
    <property type="protein sequence ID" value="QBR03896.1"/>
    <property type="molecule type" value="Genomic_DNA"/>
</dbReference>
<dbReference type="KEGG" id="ppai:E1956_41545"/>
<evidence type="ECO:0000313" key="2">
    <source>
        <dbReference type="Proteomes" id="UP000295727"/>
    </source>
</evidence>
<dbReference type="OrthoDB" id="9107699at2"/>
<organism evidence="1 2">
    <name type="scientific">Paraburkholderia pallida</name>
    <dbReference type="NCBI Taxonomy" id="2547399"/>
    <lineage>
        <taxon>Bacteria</taxon>
        <taxon>Pseudomonadati</taxon>
        <taxon>Pseudomonadota</taxon>
        <taxon>Betaproteobacteria</taxon>
        <taxon>Burkholderiales</taxon>
        <taxon>Burkholderiaceae</taxon>
        <taxon>Paraburkholderia</taxon>
    </lineage>
</organism>
<dbReference type="InterPro" id="IPR025421">
    <property type="entry name" value="DUF4148"/>
</dbReference>
<keyword evidence="2" id="KW-1185">Reference proteome</keyword>
<proteinExistence type="predicted"/>
<protein>
    <submittedName>
        <fullName evidence="1">DUF4148 domain-containing protein</fullName>
    </submittedName>
</protein>
<accession>A0A4P7D539</accession>
<reference evidence="1 2" key="1">
    <citation type="submission" date="2019-03" db="EMBL/GenBank/DDBJ databases">
        <title>Paraburkholderia sp. 7MH5, isolated from subtropical forest soil.</title>
        <authorList>
            <person name="Gao Z.-H."/>
            <person name="Qiu L.-H."/>
        </authorList>
    </citation>
    <scope>NUCLEOTIDE SEQUENCE [LARGE SCALE GENOMIC DNA]</scope>
    <source>
        <strain evidence="1 2">7MH5</strain>
    </source>
</reference>
<sequence length="73" mass="7406">MLSVSAFAHAQGTATPVGAAPDAAAPVAAAPAAPAWNGDGTAHITRAQVRHELVEAQQDGQLKLLNSTVYAHH</sequence>
<evidence type="ECO:0000313" key="1">
    <source>
        <dbReference type="EMBL" id="QBR03896.1"/>
    </source>
</evidence>
<name>A0A4P7D539_9BURK</name>